<keyword evidence="2" id="KW-0328">Glycosyltransferase</keyword>
<feature type="chain" id="PRO_5043371265" description="Glucuronosyltransferase" evidence="5">
    <location>
        <begin position="20"/>
        <end position="502"/>
    </location>
</feature>
<evidence type="ECO:0000256" key="4">
    <source>
        <dbReference type="SAM" id="Phobius"/>
    </source>
</evidence>
<dbReference type="AlphaFoldDB" id="A0AAV2S239"/>
<keyword evidence="7" id="KW-1185">Reference proteome</keyword>
<evidence type="ECO:0000313" key="6">
    <source>
        <dbReference type="EMBL" id="CAL4153808.1"/>
    </source>
</evidence>
<protein>
    <recommendedName>
        <fullName evidence="8">Glucuronosyltransferase</fullName>
    </recommendedName>
</protein>
<keyword evidence="4" id="KW-0812">Transmembrane</keyword>
<gene>
    <name evidence="6" type="ORF">MNOR_LOCUS31233</name>
</gene>
<evidence type="ECO:0000256" key="2">
    <source>
        <dbReference type="ARBA" id="ARBA00022676"/>
    </source>
</evidence>
<dbReference type="PANTHER" id="PTHR48043">
    <property type="entry name" value="EG:EG0003.4 PROTEIN-RELATED"/>
    <property type="match status" value="1"/>
</dbReference>
<keyword evidence="4" id="KW-0472">Membrane</keyword>
<feature type="signal peptide" evidence="5">
    <location>
        <begin position="1"/>
        <end position="19"/>
    </location>
</feature>
<dbReference type="SUPFAM" id="SSF53756">
    <property type="entry name" value="UDP-Glycosyltransferase/glycogen phosphorylase"/>
    <property type="match status" value="1"/>
</dbReference>
<evidence type="ECO:0000256" key="5">
    <source>
        <dbReference type="SAM" id="SignalP"/>
    </source>
</evidence>
<feature type="transmembrane region" description="Helical" evidence="4">
    <location>
        <begin position="463"/>
        <end position="487"/>
    </location>
</feature>
<dbReference type="GO" id="GO:0008194">
    <property type="term" value="F:UDP-glycosyltransferase activity"/>
    <property type="evidence" value="ECO:0007669"/>
    <property type="project" value="InterPro"/>
</dbReference>
<evidence type="ECO:0000256" key="1">
    <source>
        <dbReference type="ARBA" id="ARBA00009995"/>
    </source>
</evidence>
<dbReference type="Proteomes" id="UP001497623">
    <property type="component" value="Unassembled WGS sequence"/>
</dbReference>
<evidence type="ECO:0000313" key="7">
    <source>
        <dbReference type="Proteomes" id="UP001497623"/>
    </source>
</evidence>
<dbReference type="InterPro" id="IPR002213">
    <property type="entry name" value="UDP_glucos_trans"/>
</dbReference>
<dbReference type="CDD" id="cd03784">
    <property type="entry name" value="GT1_Gtf-like"/>
    <property type="match status" value="1"/>
</dbReference>
<proteinExistence type="inferred from homology"/>
<sequence length="502" mass="57234">MELFLLMVAISLIPSNAVCHRILMLAPLGSWSEYQLTKIIARTLTDAGHSITVVSSFKPSTQDELIEEIYLGKSVFEDKNIFKLDLISTSTFVNDGRLAAADKMYTNKEVLQLWRKRNTFDAIIIYSAGNEIASPFLIDYTGTYIGLCAIGIENFQILNQGHRLPKSVVPFLLMSSGYHMTFWERTLSLVVETLLYNFAYIFMLPGIQQKLEEYFPGHPPVLDIYGNYSLLLINSHFGMYGPVPLLPTQVEIGTLTAREPKPLPEDLEKFMSGSSEGVIYFSLGSLAKSTDIPENYKLLFIEAFSQLTQRVVWKYEGDDLELPKNVLTRKWLSQQDILGHPATVLFISHCGMFGTQEAKYHGVPVLGVPIAFDQPRNAERLARSGYGEVLYWDDMTVDKIVKSINKIINDPRYAQNLKVVSSALKDQKDSPAERTVWWVEYAIRHRGAPHMDYAGKHLNTLQYYMIDVFCFLALVLLSWATLTYFCIKHTLRKLYRKKNKEE</sequence>
<evidence type="ECO:0008006" key="8">
    <source>
        <dbReference type="Google" id="ProtNLM"/>
    </source>
</evidence>
<dbReference type="PANTHER" id="PTHR48043:SF159">
    <property type="entry name" value="EG:EG0003.4 PROTEIN-RELATED"/>
    <property type="match status" value="1"/>
</dbReference>
<reference evidence="6 7" key="1">
    <citation type="submission" date="2024-05" db="EMBL/GenBank/DDBJ databases">
        <authorList>
            <person name="Wallberg A."/>
        </authorList>
    </citation>
    <scope>NUCLEOTIDE SEQUENCE [LARGE SCALE GENOMIC DNA]</scope>
</reference>
<name>A0AAV2S239_MEGNR</name>
<keyword evidence="5" id="KW-0732">Signal</keyword>
<keyword evidence="4" id="KW-1133">Transmembrane helix</keyword>
<keyword evidence="3" id="KW-0808">Transferase</keyword>
<dbReference type="Pfam" id="PF00201">
    <property type="entry name" value="UDPGT"/>
    <property type="match status" value="1"/>
</dbReference>
<evidence type="ECO:0000256" key="3">
    <source>
        <dbReference type="ARBA" id="ARBA00022679"/>
    </source>
</evidence>
<comment type="caution">
    <text evidence="6">The sequence shown here is derived from an EMBL/GenBank/DDBJ whole genome shotgun (WGS) entry which is preliminary data.</text>
</comment>
<dbReference type="FunFam" id="3.40.50.2000:FF:000021">
    <property type="entry name" value="UDP-glucuronosyltransferase"/>
    <property type="match status" value="1"/>
</dbReference>
<accession>A0AAV2S239</accession>
<dbReference type="InterPro" id="IPR050271">
    <property type="entry name" value="UDP-glycosyltransferase"/>
</dbReference>
<dbReference type="Gene3D" id="3.40.50.2000">
    <property type="entry name" value="Glycogen Phosphorylase B"/>
    <property type="match status" value="1"/>
</dbReference>
<comment type="similarity">
    <text evidence="1">Belongs to the UDP-glycosyltransferase family.</text>
</comment>
<dbReference type="EMBL" id="CAXKWB010039863">
    <property type="protein sequence ID" value="CAL4153808.1"/>
    <property type="molecule type" value="Genomic_DNA"/>
</dbReference>
<organism evidence="6 7">
    <name type="scientific">Meganyctiphanes norvegica</name>
    <name type="common">Northern krill</name>
    <name type="synonym">Thysanopoda norvegica</name>
    <dbReference type="NCBI Taxonomy" id="48144"/>
    <lineage>
        <taxon>Eukaryota</taxon>
        <taxon>Metazoa</taxon>
        <taxon>Ecdysozoa</taxon>
        <taxon>Arthropoda</taxon>
        <taxon>Crustacea</taxon>
        <taxon>Multicrustacea</taxon>
        <taxon>Malacostraca</taxon>
        <taxon>Eumalacostraca</taxon>
        <taxon>Eucarida</taxon>
        <taxon>Euphausiacea</taxon>
        <taxon>Euphausiidae</taxon>
        <taxon>Meganyctiphanes</taxon>
    </lineage>
</organism>